<name>A0A5C5WGB9_9PLAN</name>
<evidence type="ECO:0000313" key="1">
    <source>
        <dbReference type="EMBL" id="TWT49824.1"/>
    </source>
</evidence>
<keyword evidence="2" id="KW-1185">Reference proteome</keyword>
<accession>A0A5C5WGB9</accession>
<comment type="caution">
    <text evidence="1">The sequence shown here is derived from an EMBL/GenBank/DDBJ whole genome shotgun (WGS) entry which is preliminary data.</text>
</comment>
<evidence type="ECO:0000313" key="2">
    <source>
        <dbReference type="Proteomes" id="UP000317243"/>
    </source>
</evidence>
<proteinExistence type="predicted"/>
<reference evidence="1 2" key="1">
    <citation type="submission" date="2019-02" db="EMBL/GenBank/DDBJ databases">
        <title>Deep-cultivation of Planctomycetes and their phenomic and genomic characterization uncovers novel biology.</title>
        <authorList>
            <person name="Wiegand S."/>
            <person name="Jogler M."/>
            <person name="Boedeker C."/>
            <person name="Pinto D."/>
            <person name="Vollmers J."/>
            <person name="Rivas-Marin E."/>
            <person name="Kohn T."/>
            <person name="Peeters S.H."/>
            <person name="Heuer A."/>
            <person name="Rast P."/>
            <person name="Oberbeckmann S."/>
            <person name="Bunk B."/>
            <person name="Jeske O."/>
            <person name="Meyerdierks A."/>
            <person name="Storesund J.E."/>
            <person name="Kallscheuer N."/>
            <person name="Luecker S."/>
            <person name="Lage O.M."/>
            <person name="Pohl T."/>
            <person name="Merkel B.J."/>
            <person name="Hornburger P."/>
            <person name="Mueller R.-W."/>
            <person name="Bruemmer F."/>
            <person name="Labrenz M."/>
            <person name="Spormann A.M."/>
            <person name="Op Den Camp H."/>
            <person name="Overmann J."/>
            <person name="Amann R."/>
            <person name="Jetten M.S.M."/>
            <person name="Mascher T."/>
            <person name="Medema M.H."/>
            <person name="Devos D.P."/>
            <person name="Kaster A.-K."/>
            <person name="Ovreas L."/>
            <person name="Rohde M."/>
            <person name="Galperin M.Y."/>
            <person name="Jogler C."/>
        </authorList>
    </citation>
    <scope>NUCLEOTIDE SEQUENCE [LARGE SCALE GENOMIC DNA]</scope>
    <source>
        <strain evidence="1 2">KOR42</strain>
    </source>
</reference>
<dbReference type="Proteomes" id="UP000317243">
    <property type="component" value="Unassembled WGS sequence"/>
</dbReference>
<dbReference type="AlphaFoldDB" id="A0A5C5WGB9"/>
<organism evidence="1 2">
    <name type="scientific">Thalassoglobus neptunius</name>
    <dbReference type="NCBI Taxonomy" id="1938619"/>
    <lineage>
        <taxon>Bacteria</taxon>
        <taxon>Pseudomonadati</taxon>
        <taxon>Planctomycetota</taxon>
        <taxon>Planctomycetia</taxon>
        <taxon>Planctomycetales</taxon>
        <taxon>Planctomycetaceae</taxon>
        <taxon>Thalassoglobus</taxon>
    </lineage>
</organism>
<dbReference type="EMBL" id="SIHI01000018">
    <property type="protein sequence ID" value="TWT49824.1"/>
    <property type="molecule type" value="Genomic_DNA"/>
</dbReference>
<sequence>MKLLLRSQQAQDDSREKYSDAAISGFDRNFGCNQSPVTSEIFRTRCEGTVAKITNNCLGQQTSESTSNPTRR</sequence>
<protein>
    <submittedName>
        <fullName evidence="1">Uncharacterized protein</fullName>
    </submittedName>
</protein>
<gene>
    <name evidence="1" type="ORF">KOR42_38970</name>
</gene>